<protein>
    <submittedName>
        <fullName evidence="3">RPA_C domain-containing protein</fullName>
    </submittedName>
</protein>
<evidence type="ECO:0000313" key="2">
    <source>
        <dbReference type="Proteomes" id="UP000046392"/>
    </source>
</evidence>
<feature type="compositionally biased region" description="Polar residues" evidence="1">
    <location>
        <begin position="198"/>
        <end position="209"/>
    </location>
</feature>
<organism evidence="2 3">
    <name type="scientific">Strongyloides papillosus</name>
    <name type="common">Intestinal threadworm</name>
    <dbReference type="NCBI Taxonomy" id="174720"/>
    <lineage>
        <taxon>Eukaryota</taxon>
        <taxon>Metazoa</taxon>
        <taxon>Ecdysozoa</taxon>
        <taxon>Nematoda</taxon>
        <taxon>Chromadorea</taxon>
        <taxon>Rhabditida</taxon>
        <taxon>Tylenchina</taxon>
        <taxon>Panagrolaimomorpha</taxon>
        <taxon>Strongyloidoidea</taxon>
        <taxon>Strongyloididae</taxon>
        <taxon>Strongyloides</taxon>
    </lineage>
</organism>
<dbReference type="STRING" id="174720.A0A0N5BKL0"/>
<proteinExistence type="predicted"/>
<evidence type="ECO:0000313" key="3">
    <source>
        <dbReference type="WBParaSite" id="SPAL_0000646600.1"/>
    </source>
</evidence>
<dbReference type="AlphaFoldDB" id="A0A0N5BKL0"/>
<reference evidence="3" key="1">
    <citation type="submission" date="2017-02" db="UniProtKB">
        <authorList>
            <consortium name="WormBaseParasite"/>
        </authorList>
    </citation>
    <scope>IDENTIFICATION</scope>
</reference>
<dbReference type="Proteomes" id="UP000046392">
    <property type="component" value="Unplaced"/>
</dbReference>
<dbReference type="SUPFAM" id="SSF50249">
    <property type="entry name" value="Nucleic acid-binding proteins"/>
    <property type="match status" value="1"/>
</dbReference>
<sequence length="272" mass="29814">MNATFDGNNWSITMDSSTLENVGDHRIKNFNEAAFTIKVEFKDLCMIPDGKDKITIGNYSFQKVGFAGKITNVEKDEAGTNYFVADTEENAQSVGKCVKCCVYENSAASSSEFVEGSIVRVFGKLHYVDGQVEVIVLGMSEIEDLAEIEVFKWESRLAKIEFGRGLLGLMYSDPSAFSGVRGYEILNTSKSDAKSDGGASNKNTISQNSDDPKSLAKRIIDHLKNSGKETFTIDEMVTHFNVAVEKISRAVELLEQDGNVFIDGDGIYGLGC</sequence>
<accession>A0A0N5BKL0</accession>
<name>A0A0N5BKL0_STREA</name>
<dbReference type="InterPro" id="IPR012340">
    <property type="entry name" value="NA-bd_OB-fold"/>
</dbReference>
<dbReference type="WBParaSite" id="SPAL_0000646600.1">
    <property type="protein sequence ID" value="SPAL_0000646600.1"/>
    <property type="gene ID" value="SPAL_0000646600"/>
</dbReference>
<evidence type="ECO:0000256" key="1">
    <source>
        <dbReference type="SAM" id="MobiDB-lite"/>
    </source>
</evidence>
<keyword evidence="2" id="KW-1185">Reference proteome</keyword>
<dbReference type="Gene3D" id="2.40.50.140">
    <property type="entry name" value="Nucleic acid-binding proteins"/>
    <property type="match status" value="1"/>
</dbReference>
<feature type="region of interest" description="Disordered" evidence="1">
    <location>
        <begin position="191"/>
        <end position="212"/>
    </location>
</feature>